<dbReference type="EMBL" id="CAAALY010011057">
    <property type="protein sequence ID" value="VEL11172.1"/>
    <property type="molecule type" value="Genomic_DNA"/>
</dbReference>
<dbReference type="Proteomes" id="UP000784294">
    <property type="component" value="Unassembled WGS sequence"/>
</dbReference>
<protein>
    <submittedName>
        <fullName evidence="2">Uncharacterized protein</fullName>
    </submittedName>
</protein>
<proteinExistence type="predicted"/>
<keyword evidence="3" id="KW-1185">Reference proteome</keyword>
<dbReference type="SUPFAM" id="SSF54373">
    <property type="entry name" value="FAD-linked reductases, C-terminal domain"/>
    <property type="match status" value="2"/>
</dbReference>
<comment type="caution">
    <text evidence="2">The sequence shown here is derived from an EMBL/GenBank/DDBJ whole genome shotgun (WGS) entry which is preliminary data.</text>
</comment>
<organism evidence="2 3">
    <name type="scientific">Protopolystoma xenopodis</name>
    <dbReference type="NCBI Taxonomy" id="117903"/>
    <lineage>
        <taxon>Eukaryota</taxon>
        <taxon>Metazoa</taxon>
        <taxon>Spiralia</taxon>
        <taxon>Lophotrochozoa</taxon>
        <taxon>Platyhelminthes</taxon>
        <taxon>Monogenea</taxon>
        <taxon>Polyopisthocotylea</taxon>
        <taxon>Polystomatidea</taxon>
        <taxon>Polystomatidae</taxon>
        <taxon>Protopolystoma</taxon>
    </lineage>
</organism>
<dbReference type="AlphaFoldDB" id="A0A3S5A3R7"/>
<dbReference type="Gene3D" id="3.90.660.10">
    <property type="match status" value="2"/>
</dbReference>
<name>A0A3S5A3R7_9PLAT</name>
<dbReference type="GO" id="GO:0016491">
    <property type="term" value="F:oxidoreductase activity"/>
    <property type="evidence" value="ECO:0007669"/>
    <property type="project" value="TreeGrafter"/>
</dbReference>
<feature type="compositionally biased region" description="Basic and acidic residues" evidence="1">
    <location>
        <begin position="659"/>
        <end position="679"/>
    </location>
</feature>
<feature type="region of interest" description="Disordered" evidence="1">
    <location>
        <begin position="383"/>
        <end position="410"/>
    </location>
</feature>
<dbReference type="OrthoDB" id="7777654at2759"/>
<evidence type="ECO:0000313" key="3">
    <source>
        <dbReference type="Proteomes" id="UP000784294"/>
    </source>
</evidence>
<dbReference type="InterPro" id="IPR050281">
    <property type="entry name" value="Flavin_monoamine_oxidase"/>
</dbReference>
<reference evidence="2" key="1">
    <citation type="submission" date="2018-11" db="EMBL/GenBank/DDBJ databases">
        <authorList>
            <consortium name="Pathogen Informatics"/>
        </authorList>
    </citation>
    <scope>NUCLEOTIDE SEQUENCE</scope>
</reference>
<feature type="compositionally biased region" description="Polar residues" evidence="1">
    <location>
        <begin position="288"/>
        <end position="306"/>
    </location>
</feature>
<evidence type="ECO:0000256" key="1">
    <source>
        <dbReference type="SAM" id="MobiDB-lite"/>
    </source>
</evidence>
<accession>A0A3S5A3R7</accession>
<dbReference type="PANTHER" id="PTHR10742:SF410">
    <property type="entry name" value="LYSINE-SPECIFIC HISTONE DEMETHYLASE 2"/>
    <property type="match status" value="1"/>
</dbReference>
<sequence>MDSRLGLDPRSAVTFEPLLPARKREAINRLGLPHVGAATHNKVVLRFSVPEDVFWDAEAAHLECPDSRLHILNLHRYGKPGVLCAHLWGGGGLNPYGMTDEDVIGQILDILGGMYPRALSCKAKIASVSPDAETDTSAQTNAINYQDRNIEGNEVNTSKSVAPEVVNHTSTLGRHRLPKPLAYLVTRWSEDPFALGAYTTGEPGSSDLDRLAYASSLPVPEERGPVVRNSSSICGTNQAAFEDNIPTLDDTGNGIYKAKLSQNSCLSGSVESFAEGKLTLHTDVSHTSFISSRSPQQSGAALSDNSRFPGATSFADTISGQLPSDPEPKHPSQASSLELGFDLEQPLSQPVDSNGHAILAETVITFDEQQISVKDLQPACPQLSESTFSEDTGSSTSSENHASAFSTNDGSNELVTQADVASLESNKLSAPLLQSALAVSTVKSTKAEIQLISAIHETSPVTQDLLVDPVSSLSFSAMEVSPSAKSFVGPLSTCSSATDKCSTGSAVSLSLSETTTLLPTDASLASPSSGAMVEENTEVVLLTDATALEHSQNLGRISSVASCPPSDSSAVLVSRPFETSYQTSQITNNIEMTQLLPNSVNQKFAKLMSSGLASSSVVEVFFTRPSESSENSQLPASSVTVKLEPADISMDLCISGQETRPDEDLKPTSDLIDTGKDETYTEDPSVSQLPSKAFLSSDTQINASPSPPPTVTLSGWADESPPPPAIAIASREYEMRLEPPRLLFAGEGTLTASEAKVIGVTTTTIFS</sequence>
<dbReference type="PANTHER" id="PTHR10742">
    <property type="entry name" value="FLAVIN MONOAMINE OXIDASE"/>
    <property type="match status" value="1"/>
</dbReference>
<evidence type="ECO:0000313" key="2">
    <source>
        <dbReference type="EMBL" id="VEL11172.1"/>
    </source>
</evidence>
<gene>
    <name evidence="2" type="ORF">PXEA_LOCUS4612</name>
</gene>
<feature type="compositionally biased region" description="Polar residues" evidence="1">
    <location>
        <begin position="682"/>
        <end position="704"/>
    </location>
</feature>
<feature type="region of interest" description="Disordered" evidence="1">
    <location>
        <begin position="288"/>
        <end position="335"/>
    </location>
</feature>
<feature type="region of interest" description="Disordered" evidence="1">
    <location>
        <begin position="656"/>
        <end position="722"/>
    </location>
</feature>